<name>A0ABZ0Z213_9CAUD</name>
<accession>A0ABZ0Z213</accession>
<reference evidence="2 3" key="1">
    <citation type="submission" date="2023-11" db="EMBL/GenBank/DDBJ databases">
        <authorList>
            <person name="Cook R."/>
            <person name="Crisci M."/>
            <person name="Pye H."/>
            <person name="Adriaenssens E."/>
            <person name="Santini J."/>
        </authorList>
    </citation>
    <scope>NUCLEOTIDE SEQUENCE [LARGE SCALE GENOMIC DNA]</scope>
    <source>
        <strain evidence="2">Lak_Megaphage_RVC_JS4_GC31</strain>
    </source>
</reference>
<proteinExistence type="predicted"/>
<evidence type="ECO:0000313" key="2">
    <source>
        <dbReference type="EMBL" id="WQJ53086.1"/>
    </source>
</evidence>
<keyword evidence="3" id="KW-1185">Reference proteome</keyword>
<dbReference type="EMBL" id="OR769222">
    <property type="protein sequence ID" value="WQJ53086.1"/>
    <property type="molecule type" value="Genomic_DNA"/>
</dbReference>
<evidence type="ECO:0000256" key="1">
    <source>
        <dbReference type="SAM" id="MobiDB-lite"/>
    </source>
</evidence>
<protein>
    <recommendedName>
        <fullName evidence="4">NlpC/P60 domain-containing protein</fullName>
    </recommendedName>
</protein>
<evidence type="ECO:0000313" key="3">
    <source>
        <dbReference type="Proteomes" id="UP001349343"/>
    </source>
</evidence>
<organism evidence="2 3">
    <name type="scientific">phage Lak_Megaphage_RVC_JS4_GC31</name>
    <dbReference type="NCBI Taxonomy" id="3109228"/>
    <lineage>
        <taxon>Viruses</taxon>
        <taxon>Duplodnaviria</taxon>
        <taxon>Heunggongvirae</taxon>
        <taxon>Uroviricota</taxon>
        <taxon>Caudoviricetes</taxon>
        <taxon>Caudoviricetes code 15 clade</taxon>
    </lineage>
</organism>
<evidence type="ECO:0008006" key="4">
    <source>
        <dbReference type="Google" id="ProtNLM"/>
    </source>
</evidence>
<feature type="compositionally biased region" description="Polar residues" evidence="1">
    <location>
        <begin position="277"/>
        <end position="296"/>
    </location>
</feature>
<feature type="region of interest" description="Disordered" evidence="1">
    <location>
        <begin position="275"/>
        <end position="296"/>
    </location>
</feature>
<dbReference type="Proteomes" id="UP001349343">
    <property type="component" value="Segment"/>
</dbReference>
<sequence>MATWIDSVKQMANFYQTNVHTYQGTTAKPRIGRKAYNCPLLGSNVYDDCSGFTSACLQLMGVFPRAYVPTSGYFTDPSGQVASYLKQAGFTAYPFNINSLQPFDIVAMNGHVEIFAGYVGSSKKSYTWGNIHDMSRGGLPSGYCSNKYKLIWRNNGVNIDTPIQLNMSIQEQMNAGYRTGGTTLNNLQFSYDSNTYPVHTEYDTFSGNGGKSVFELVDENALRIGSLNITEGVRDTSVYHTRIFSTNDASIVLDELSLPYDVSINDIWAGKEENNAETDNSIQAQPTNLSENQTNS</sequence>